<dbReference type="InterPro" id="IPR026891">
    <property type="entry name" value="Fn3-like"/>
</dbReference>
<keyword evidence="3" id="KW-0378">Hydrolase</keyword>
<evidence type="ECO:0000256" key="6">
    <source>
        <dbReference type="ARBA" id="ARBA00032594"/>
    </source>
</evidence>
<sequence>MRKPLITAVSAAVLSCGLTGGLASSQAAGSFPYQNAALPVNARVDDLISRMTLEEKLAQLQTLWHQRRAMETSAELGDDGLQFIAEVAAQKMPLGIGHIARPSEFKTPRQTAEFNNALQRWLKEHTRLGIPALMHEEALHGYVAFDATSFPQAIALASSWSPQDLQAVYALAAKEMRATGAHWALAPVLDIARDPRWGRIEETMGEDPYLMSALGVAAVTGFQGDVGAEGPFASDKVISTLKHLTGHGQPSAGVNIAPAQIAPRELHEVFLPPFEAAVKLAHAASIMPSYNEIDGIPSHVNGALLNDVVRKQWGFRGVMVSDYFAIQELNSRHGLYASDAEAAKAALLAGVDMETPDPKAYPKLLELVKTGQLSEKVVDTSVRAVLTLKFRLGLFENPYVDASKADGLVGAPEQRAFARQMAEKSLVLLKNDGSLPLKVNQIKKLAVIGPHADETLLGGYSSIPRQTVSIVAGLQAKLQGKAEVRFARGTLLTKTVTKTVTTKVSDDAGAGDVEIASTDTSTTAMLQAKAAARLAERSATAGTFSMQRWNEDGIQLTNAGDRQGLLEEAVALAKTSDAVVLVLGENEGLSREAWAEEHLGDRSSLELVGNQLQLAQALLQVAKETGKPLVLVLSNGRPLALGELADTMPAIIEAWYLGQETGAAVANVLFGDVNPSGKLPLTFVRSAGHIPGFYNHKPSAKRGYLFDDISPLYPFGHGLSYTRFDYSDLQIVESARGAVANSEVTVSFRLKNSGKVVGTEVAQLYINDPVASITRPVKQLKAFARVDLQPGQQALVSFKVPVNLLAFVDSHQNWVVEPGEIKLMIGSSSADLRLHGSFDIDGEVTDVGAHRAYLSTVDVRYEQ</sequence>
<dbReference type="RefSeq" id="WP_127698517.1">
    <property type="nucleotide sequence ID" value="NZ_SACS01000006.1"/>
</dbReference>
<dbReference type="SUPFAM" id="SSF52279">
    <property type="entry name" value="Beta-D-glucan exohydrolase, C-terminal domain"/>
    <property type="match status" value="1"/>
</dbReference>
<dbReference type="GO" id="GO:0046556">
    <property type="term" value="F:alpha-L-arabinofuranosidase activity"/>
    <property type="evidence" value="ECO:0007669"/>
    <property type="project" value="TreeGrafter"/>
</dbReference>
<dbReference type="AlphaFoldDB" id="A0A437R093"/>
<dbReference type="InterPro" id="IPR017853">
    <property type="entry name" value="GH"/>
</dbReference>
<dbReference type="Gene3D" id="3.40.50.1700">
    <property type="entry name" value="Glycoside hydrolase family 3 C-terminal domain"/>
    <property type="match status" value="1"/>
</dbReference>
<gene>
    <name evidence="9" type="ORF">EOE67_07985</name>
</gene>
<dbReference type="Proteomes" id="UP000283077">
    <property type="component" value="Unassembled WGS sequence"/>
</dbReference>
<reference evidence="9 10" key="1">
    <citation type="submission" date="2019-01" db="EMBL/GenBank/DDBJ databases">
        <authorList>
            <person name="Chen W.-M."/>
        </authorList>
    </citation>
    <scope>NUCLEOTIDE SEQUENCE [LARGE SCALE GENOMIC DNA]</scope>
    <source>
        <strain evidence="9 10">KYPC3</strain>
    </source>
</reference>
<proteinExistence type="inferred from homology"/>
<organism evidence="9 10">
    <name type="scientific">Rheinheimera riviphila</name>
    <dbReference type="NCBI Taxonomy" id="1834037"/>
    <lineage>
        <taxon>Bacteria</taxon>
        <taxon>Pseudomonadati</taxon>
        <taxon>Pseudomonadota</taxon>
        <taxon>Gammaproteobacteria</taxon>
        <taxon>Chromatiales</taxon>
        <taxon>Chromatiaceae</taxon>
        <taxon>Rheinheimera</taxon>
    </lineage>
</organism>
<evidence type="ECO:0000256" key="5">
    <source>
        <dbReference type="ARBA" id="ARBA00032194"/>
    </source>
</evidence>
<dbReference type="GO" id="GO:0045493">
    <property type="term" value="P:xylan catabolic process"/>
    <property type="evidence" value="ECO:0007669"/>
    <property type="project" value="InterPro"/>
</dbReference>
<name>A0A437R093_9GAMM</name>
<keyword evidence="10" id="KW-1185">Reference proteome</keyword>
<dbReference type="InterPro" id="IPR036962">
    <property type="entry name" value="Glyco_hydro_3_N_sf"/>
</dbReference>
<evidence type="ECO:0000256" key="1">
    <source>
        <dbReference type="ARBA" id="ARBA00005336"/>
    </source>
</evidence>
<dbReference type="GO" id="GO:0009044">
    <property type="term" value="F:xylan 1,4-beta-xylosidase activity"/>
    <property type="evidence" value="ECO:0007669"/>
    <property type="project" value="InterPro"/>
</dbReference>
<feature type="signal peptide" evidence="7">
    <location>
        <begin position="1"/>
        <end position="27"/>
    </location>
</feature>
<evidence type="ECO:0000256" key="3">
    <source>
        <dbReference type="ARBA" id="ARBA00022801"/>
    </source>
</evidence>
<comment type="caution">
    <text evidence="9">The sequence shown here is derived from an EMBL/GenBank/DDBJ whole genome shotgun (WGS) entry which is preliminary data.</text>
</comment>
<dbReference type="GO" id="GO:0008422">
    <property type="term" value="F:beta-glucosidase activity"/>
    <property type="evidence" value="ECO:0007669"/>
    <property type="project" value="UniProtKB-ARBA"/>
</dbReference>
<dbReference type="SMART" id="SM01217">
    <property type="entry name" value="Fn3_like"/>
    <property type="match status" value="1"/>
</dbReference>
<dbReference type="InterPro" id="IPR044993">
    <property type="entry name" value="BXL"/>
</dbReference>
<keyword evidence="2 7" id="KW-0732">Signal</keyword>
<evidence type="ECO:0000259" key="8">
    <source>
        <dbReference type="SMART" id="SM01217"/>
    </source>
</evidence>
<accession>A0A437R093</accession>
<dbReference type="InterPro" id="IPR002772">
    <property type="entry name" value="Glyco_hydro_3_C"/>
</dbReference>
<evidence type="ECO:0000313" key="9">
    <source>
        <dbReference type="EMBL" id="RVU40178.1"/>
    </source>
</evidence>
<dbReference type="Pfam" id="PF00933">
    <property type="entry name" value="Glyco_hydro_3"/>
    <property type="match status" value="1"/>
</dbReference>
<evidence type="ECO:0000256" key="2">
    <source>
        <dbReference type="ARBA" id="ARBA00022729"/>
    </source>
</evidence>
<dbReference type="InterPro" id="IPR036881">
    <property type="entry name" value="Glyco_hydro_3_C_sf"/>
</dbReference>
<feature type="chain" id="PRO_5019349189" description="Beta-D-glucoside glucohydrolase" evidence="7">
    <location>
        <begin position="28"/>
        <end position="863"/>
    </location>
</feature>
<dbReference type="Pfam" id="PF14310">
    <property type="entry name" value="Fn3-like"/>
    <property type="match status" value="1"/>
</dbReference>
<dbReference type="PROSITE" id="PS51257">
    <property type="entry name" value="PROKAR_LIPOPROTEIN"/>
    <property type="match status" value="1"/>
</dbReference>
<dbReference type="PANTHER" id="PTHR42721:SF3">
    <property type="entry name" value="BETA-D-XYLOSIDASE 5-RELATED"/>
    <property type="match status" value="1"/>
</dbReference>
<dbReference type="SUPFAM" id="SSF51445">
    <property type="entry name" value="(Trans)glycosidases"/>
    <property type="match status" value="1"/>
</dbReference>
<dbReference type="Gene3D" id="2.60.40.10">
    <property type="entry name" value="Immunoglobulins"/>
    <property type="match status" value="1"/>
</dbReference>
<dbReference type="OrthoDB" id="9781691at2"/>
<dbReference type="Pfam" id="PF01915">
    <property type="entry name" value="Glyco_hydro_3_C"/>
    <property type="match status" value="1"/>
</dbReference>
<dbReference type="InterPro" id="IPR001764">
    <property type="entry name" value="Glyco_hydro_3_N"/>
</dbReference>
<comment type="similarity">
    <text evidence="1">Belongs to the glycosyl hydrolase 3 family.</text>
</comment>
<dbReference type="FunFam" id="2.60.40.10:FF:000495">
    <property type="entry name" value="Periplasmic beta-glucosidase"/>
    <property type="match status" value="1"/>
</dbReference>
<dbReference type="PANTHER" id="PTHR42721">
    <property type="entry name" value="SUGAR HYDROLASE-RELATED"/>
    <property type="match status" value="1"/>
</dbReference>
<dbReference type="GO" id="GO:0031222">
    <property type="term" value="P:arabinan catabolic process"/>
    <property type="evidence" value="ECO:0007669"/>
    <property type="project" value="TreeGrafter"/>
</dbReference>
<dbReference type="Gene3D" id="3.20.20.300">
    <property type="entry name" value="Glycoside hydrolase, family 3, N-terminal domain"/>
    <property type="match status" value="1"/>
</dbReference>
<evidence type="ECO:0000256" key="7">
    <source>
        <dbReference type="SAM" id="SignalP"/>
    </source>
</evidence>
<evidence type="ECO:0000256" key="4">
    <source>
        <dbReference type="ARBA" id="ARBA00031448"/>
    </source>
</evidence>
<feature type="domain" description="Fibronectin type III-like" evidence="8">
    <location>
        <begin position="760"/>
        <end position="829"/>
    </location>
</feature>
<dbReference type="PRINTS" id="PR00133">
    <property type="entry name" value="GLHYDRLASE3"/>
</dbReference>
<evidence type="ECO:0000313" key="10">
    <source>
        <dbReference type="Proteomes" id="UP000283077"/>
    </source>
</evidence>
<dbReference type="EMBL" id="SACS01000006">
    <property type="protein sequence ID" value="RVU40178.1"/>
    <property type="molecule type" value="Genomic_DNA"/>
</dbReference>
<dbReference type="InterPro" id="IPR013783">
    <property type="entry name" value="Ig-like_fold"/>
</dbReference>
<protein>
    <recommendedName>
        <fullName evidence="6">Beta-D-glucoside glucohydrolase</fullName>
    </recommendedName>
    <alternativeName>
        <fullName evidence="4">Cellobiase</fullName>
    </alternativeName>
    <alternativeName>
        <fullName evidence="5">Gentiobiase</fullName>
    </alternativeName>
</protein>